<organism evidence="3 4">
    <name type="scientific">Flavivirga spongiicola</name>
    <dbReference type="NCBI Taxonomy" id="421621"/>
    <lineage>
        <taxon>Bacteria</taxon>
        <taxon>Pseudomonadati</taxon>
        <taxon>Bacteroidota</taxon>
        <taxon>Flavobacteriia</taxon>
        <taxon>Flavobacteriales</taxon>
        <taxon>Flavobacteriaceae</taxon>
        <taxon>Flavivirga</taxon>
    </lineage>
</organism>
<proteinExistence type="predicted"/>
<gene>
    <name evidence="3" type="ORF">N1F79_15300</name>
</gene>
<keyword evidence="1" id="KW-0472">Membrane</keyword>
<feature type="transmembrane region" description="Helical" evidence="1">
    <location>
        <begin position="123"/>
        <end position="148"/>
    </location>
</feature>
<evidence type="ECO:0000259" key="2">
    <source>
        <dbReference type="PROSITE" id="PS50125"/>
    </source>
</evidence>
<dbReference type="InterPro" id="IPR001054">
    <property type="entry name" value="A/G_cyclase"/>
</dbReference>
<reference evidence="3 4" key="1">
    <citation type="submission" date="2022-09" db="EMBL/GenBank/DDBJ databases">
        <title>Genome sequencing of Flavivirga sp. MEBiC05379.</title>
        <authorList>
            <person name="Oh H.-M."/>
            <person name="Kwon K.K."/>
            <person name="Park M.J."/>
            <person name="Yang S.-H."/>
        </authorList>
    </citation>
    <scope>NUCLEOTIDE SEQUENCE [LARGE SCALE GENOMIC DNA]</scope>
    <source>
        <strain evidence="3 4">MEBiC05379</strain>
    </source>
</reference>
<dbReference type="SUPFAM" id="SSF55073">
    <property type="entry name" value="Nucleotide cyclase"/>
    <property type="match status" value="1"/>
</dbReference>
<dbReference type="CDD" id="cd07302">
    <property type="entry name" value="CHD"/>
    <property type="match status" value="1"/>
</dbReference>
<keyword evidence="1" id="KW-1133">Transmembrane helix</keyword>
<dbReference type="PROSITE" id="PS50125">
    <property type="entry name" value="GUANYLATE_CYCLASE_2"/>
    <property type="match status" value="1"/>
</dbReference>
<feature type="transmembrane region" description="Helical" evidence="1">
    <location>
        <begin position="78"/>
        <end position="103"/>
    </location>
</feature>
<accession>A0ABU7XUU7</accession>
<dbReference type="InterPro" id="IPR029787">
    <property type="entry name" value="Nucleotide_cyclase"/>
</dbReference>
<dbReference type="PANTHER" id="PTHR43081">
    <property type="entry name" value="ADENYLATE CYCLASE, TERMINAL-DIFFERENTIATION SPECIFIC-RELATED"/>
    <property type="match status" value="1"/>
</dbReference>
<sequence>MKPRHYKILRDYIIGWLIASLVWQLLRGSQDVNIPYMEDSFSNILFLFIIAWITQGLLYGVLHIFLENLVRRRIPLSKLLAFALILQIISAIGFYVFIFYLFIKVEIFVDVAFKISEFIQLPVIWVSFIYTVLVNFFISLFLNINLMLGEGNLIKFISGKFYTPKEKELIFMFLDLRSSTSIAEKLGHTKYSKLLQDCFYDLAIVHKYKASIYQYVGDEAVLTWSYKEGLKGSKSIKAFYAFKDQIKKRASYYMKAYGMVPEFKAGMNCGIVTVAEVGEYKREIAYHGDTINTASRIQDQCNRLEVDLLISERLLKLLKITPWAISKLEGKVLLKGKHGTVNIYSLKLNKRTI</sequence>
<dbReference type="Proteomes" id="UP001337305">
    <property type="component" value="Unassembled WGS sequence"/>
</dbReference>
<keyword evidence="4" id="KW-1185">Reference proteome</keyword>
<keyword evidence="1" id="KW-0812">Transmembrane</keyword>
<feature type="transmembrane region" description="Helical" evidence="1">
    <location>
        <begin position="44"/>
        <end position="66"/>
    </location>
</feature>
<dbReference type="InterPro" id="IPR050697">
    <property type="entry name" value="Adenylyl/Guanylyl_Cyclase_3/4"/>
</dbReference>
<feature type="domain" description="Guanylate cyclase" evidence="2">
    <location>
        <begin position="170"/>
        <end position="298"/>
    </location>
</feature>
<protein>
    <submittedName>
        <fullName evidence="3">Adenylate/guanylate cyclase domain-containing protein</fullName>
    </submittedName>
</protein>
<dbReference type="Pfam" id="PF00211">
    <property type="entry name" value="Guanylate_cyc"/>
    <property type="match status" value="1"/>
</dbReference>
<dbReference type="Gene3D" id="3.30.70.1230">
    <property type="entry name" value="Nucleotide cyclase"/>
    <property type="match status" value="1"/>
</dbReference>
<evidence type="ECO:0000313" key="3">
    <source>
        <dbReference type="EMBL" id="MEF3834502.1"/>
    </source>
</evidence>
<dbReference type="RefSeq" id="WP_303306825.1">
    <property type="nucleotide sequence ID" value="NZ_JAODOP010000004.1"/>
</dbReference>
<evidence type="ECO:0000313" key="4">
    <source>
        <dbReference type="Proteomes" id="UP001337305"/>
    </source>
</evidence>
<dbReference type="PANTHER" id="PTHR43081:SF1">
    <property type="entry name" value="ADENYLATE CYCLASE, TERMINAL-DIFFERENTIATION SPECIFIC"/>
    <property type="match status" value="1"/>
</dbReference>
<name>A0ABU7XUU7_9FLAO</name>
<evidence type="ECO:0000256" key="1">
    <source>
        <dbReference type="SAM" id="Phobius"/>
    </source>
</evidence>
<dbReference type="EMBL" id="JAODOP010000004">
    <property type="protein sequence ID" value="MEF3834502.1"/>
    <property type="molecule type" value="Genomic_DNA"/>
</dbReference>
<comment type="caution">
    <text evidence="3">The sequence shown here is derived from an EMBL/GenBank/DDBJ whole genome shotgun (WGS) entry which is preliminary data.</text>
</comment>